<reference evidence="2 3" key="1">
    <citation type="submission" date="2024-02" db="EMBL/GenBank/DDBJ databases">
        <title>A draft genome for the cacao thread blight pathogen Marasmius crinis-equi.</title>
        <authorList>
            <person name="Cohen S.P."/>
            <person name="Baruah I.K."/>
            <person name="Amoako-Attah I."/>
            <person name="Bukari Y."/>
            <person name="Meinhardt L.W."/>
            <person name="Bailey B.A."/>
        </authorList>
    </citation>
    <scope>NUCLEOTIDE SEQUENCE [LARGE SCALE GENOMIC DNA]</scope>
    <source>
        <strain evidence="2 3">GH-76</strain>
    </source>
</reference>
<accession>A0ABR3EMA5</accession>
<sequence>MAAKETAGTAGILDTTVARIMAATTTNAKIRAMAVATDMEDKVMVTAGMAAKQGGAKTRATVVDTAMDTEATADTVITEDLTTKGTAVITEAAAGDMGTKGFSSARLLALALRTRPECNAELRAAAPTVPSAQTTWTASSTLTLQDKSLEAIPKPAMHDIPTEILTRILLISIGAHKPTVDSRTCAPLSMKMELLEKELEDEEIEDEEIEDDEDEKEDLTKYEDHPPFQPWALSPLFILTKVCRKWTAITRSLPVWQVILVRHGEGSYDIELKEQTQNHFLQQCVNLAKNEGRPLKLYVSVYSDIQSPSRPTERVQFESPALQYIIDSPCSIQLFSYRSEFTSSPDLARCVLRLLDSRREQLEELSVDLWEVNYADVNLNYVTGLLNLLARFSALKSLCLGLGKWRWFMPRTGLLRPVKTDWAAVLKNKLSPDLFGRLTKIDLLCSPAVALMILHLCTRAQTVNLMLRNDEKMPTAVTAFTLSSAKTFAVTMEPNVPCGILFERLSCPGLQHIDIYFPMHSLVSENIQRLRLFVSRVERRLEGYVYLWNGDKSELADFTSKGLVVQTQ</sequence>
<evidence type="ECO:0000313" key="2">
    <source>
        <dbReference type="EMBL" id="KAL0563945.1"/>
    </source>
</evidence>
<comment type="caution">
    <text evidence="2">The sequence shown here is derived from an EMBL/GenBank/DDBJ whole genome shotgun (WGS) entry which is preliminary data.</text>
</comment>
<protein>
    <recommendedName>
        <fullName evidence="4">F-box domain-containing protein</fullName>
    </recommendedName>
</protein>
<proteinExistence type="predicted"/>
<feature type="region of interest" description="Disordered" evidence="1">
    <location>
        <begin position="199"/>
        <end position="223"/>
    </location>
</feature>
<keyword evidence="3" id="KW-1185">Reference proteome</keyword>
<feature type="compositionally biased region" description="Acidic residues" evidence="1">
    <location>
        <begin position="199"/>
        <end position="217"/>
    </location>
</feature>
<dbReference type="EMBL" id="JBAHYK010003095">
    <property type="protein sequence ID" value="KAL0563945.1"/>
    <property type="molecule type" value="Genomic_DNA"/>
</dbReference>
<evidence type="ECO:0000313" key="3">
    <source>
        <dbReference type="Proteomes" id="UP001465976"/>
    </source>
</evidence>
<organism evidence="2 3">
    <name type="scientific">Marasmius crinis-equi</name>
    <dbReference type="NCBI Taxonomy" id="585013"/>
    <lineage>
        <taxon>Eukaryota</taxon>
        <taxon>Fungi</taxon>
        <taxon>Dikarya</taxon>
        <taxon>Basidiomycota</taxon>
        <taxon>Agaricomycotina</taxon>
        <taxon>Agaricomycetes</taxon>
        <taxon>Agaricomycetidae</taxon>
        <taxon>Agaricales</taxon>
        <taxon>Marasmiineae</taxon>
        <taxon>Marasmiaceae</taxon>
        <taxon>Marasmius</taxon>
    </lineage>
</organism>
<dbReference type="Proteomes" id="UP001465976">
    <property type="component" value="Unassembled WGS sequence"/>
</dbReference>
<evidence type="ECO:0000256" key="1">
    <source>
        <dbReference type="SAM" id="MobiDB-lite"/>
    </source>
</evidence>
<name>A0ABR3EMA5_9AGAR</name>
<gene>
    <name evidence="2" type="ORF">V5O48_018113</name>
</gene>
<evidence type="ECO:0008006" key="4">
    <source>
        <dbReference type="Google" id="ProtNLM"/>
    </source>
</evidence>